<keyword evidence="2" id="KW-1185">Reference proteome</keyword>
<evidence type="ECO:0000313" key="2">
    <source>
        <dbReference type="Proteomes" id="UP001153334"/>
    </source>
</evidence>
<gene>
    <name evidence="1" type="ORF">ONZ43_g5912</name>
</gene>
<name>A0ACC2I614_9PEZI</name>
<sequence length="212" mass="24570">MYDEETYQMYTMNEDAFTRFKAKELEQLRRARALYRLKAVALIEWGYEIKPLEEMSDDERSKEHRMLTQHLPKIGSDPFDTEIEVAAFVRGYYRTAATRFVENVTMNVNSVMFWKLLPFVNYLEMTRGPQLDSFMNERLDIFGSTTVKVYENLMEEDEKIAELRRRLKGEKDKLSQAMASINGLECSSPGGSGSETILATPVIDLDEAMDDI</sequence>
<organism evidence="1 2">
    <name type="scientific">Nemania bipapillata</name>
    <dbReference type="NCBI Taxonomy" id="110536"/>
    <lineage>
        <taxon>Eukaryota</taxon>
        <taxon>Fungi</taxon>
        <taxon>Dikarya</taxon>
        <taxon>Ascomycota</taxon>
        <taxon>Pezizomycotina</taxon>
        <taxon>Sordariomycetes</taxon>
        <taxon>Xylariomycetidae</taxon>
        <taxon>Xylariales</taxon>
        <taxon>Xylariaceae</taxon>
        <taxon>Nemania</taxon>
    </lineage>
</organism>
<dbReference type="Proteomes" id="UP001153334">
    <property type="component" value="Unassembled WGS sequence"/>
</dbReference>
<accession>A0ACC2I614</accession>
<evidence type="ECO:0000313" key="1">
    <source>
        <dbReference type="EMBL" id="KAJ8110281.1"/>
    </source>
</evidence>
<dbReference type="EMBL" id="JAPESX010001952">
    <property type="protein sequence ID" value="KAJ8110281.1"/>
    <property type="molecule type" value="Genomic_DNA"/>
</dbReference>
<proteinExistence type="predicted"/>
<comment type="caution">
    <text evidence="1">The sequence shown here is derived from an EMBL/GenBank/DDBJ whole genome shotgun (WGS) entry which is preliminary data.</text>
</comment>
<protein>
    <submittedName>
        <fullName evidence="1">Uncharacterized protein</fullName>
    </submittedName>
</protein>
<reference evidence="1" key="1">
    <citation type="submission" date="2022-11" db="EMBL/GenBank/DDBJ databases">
        <title>Genome Sequence of Nemania bipapillata.</title>
        <authorList>
            <person name="Buettner E."/>
        </authorList>
    </citation>
    <scope>NUCLEOTIDE SEQUENCE</scope>
    <source>
        <strain evidence="1">CP14</strain>
    </source>
</reference>